<dbReference type="EMBL" id="CP132970">
    <property type="protein sequence ID" value="XBW06657.1"/>
    <property type="molecule type" value="Genomic_DNA"/>
</dbReference>
<feature type="compositionally biased region" description="Low complexity" evidence="1">
    <location>
        <begin position="45"/>
        <end position="55"/>
    </location>
</feature>
<dbReference type="KEGG" id="rhox:RBB84_01240"/>
<feature type="region of interest" description="Disordered" evidence="1">
    <location>
        <begin position="1"/>
        <end position="129"/>
    </location>
</feature>
<dbReference type="AlphaFoldDB" id="A0AAU7V3H4"/>
<evidence type="ECO:0008006" key="3">
    <source>
        <dbReference type="Google" id="ProtNLM"/>
    </source>
</evidence>
<name>A0AAU7V3H4_9NOCA</name>
<evidence type="ECO:0000313" key="2">
    <source>
        <dbReference type="EMBL" id="XBW06657.1"/>
    </source>
</evidence>
<feature type="compositionally biased region" description="Low complexity" evidence="1">
    <location>
        <begin position="91"/>
        <end position="117"/>
    </location>
</feature>
<proteinExistence type="predicted"/>
<sequence length="225" mass="22633">MSMNDDVPAAAGEDLSSGGTADTSRRSGRAKRSGTFVYPLPSTPLPSSTPLTSTPDPGTHRMSVGDASSLEGDPAGGVGAGNSEEGTTLVSSTGTNGSASGPATTTTTPTATESLGTITAPGPVPSRRNSMGVASVRIAARLAQNELTSRDSRSTGAHGDPRSTGSHGDPRSTGSHGDPIADNDELLTLLGEYLLAGGLEKPEIHATLGGQPIVVDLQVPQRHAR</sequence>
<organism evidence="2">
    <name type="scientific">Rhodococcus sp. D-6</name>
    <dbReference type="NCBI Taxonomy" id="1387842"/>
    <lineage>
        <taxon>Bacteria</taxon>
        <taxon>Bacillati</taxon>
        <taxon>Actinomycetota</taxon>
        <taxon>Actinomycetes</taxon>
        <taxon>Mycobacteriales</taxon>
        <taxon>Nocardiaceae</taxon>
        <taxon>Rhodococcus</taxon>
    </lineage>
</organism>
<evidence type="ECO:0000256" key="1">
    <source>
        <dbReference type="SAM" id="MobiDB-lite"/>
    </source>
</evidence>
<reference evidence="2" key="1">
    <citation type="submission" date="2023-08" db="EMBL/GenBank/DDBJ databases">
        <title>The novel hydrolase IpcH responsible for the initial isoprocarb degradation step in Rhodococcus sp. D-6.</title>
        <authorList>
            <person name="Zhu Q."/>
        </authorList>
    </citation>
    <scope>NUCLEOTIDE SEQUENCE</scope>
    <source>
        <strain evidence="2">D-6</strain>
    </source>
</reference>
<gene>
    <name evidence="2" type="ORF">RBB84_01240</name>
</gene>
<feature type="region of interest" description="Disordered" evidence="1">
    <location>
        <begin position="144"/>
        <end position="183"/>
    </location>
</feature>
<dbReference type="RefSeq" id="WP_064060584.1">
    <property type="nucleotide sequence ID" value="NZ_CP132970.1"/>
</dbReference>
<protein>
    <recommendedName>
        <fullName evidence="3">LisH domain-containing protein</fullName>
    </recommendedName>
</protein>
<accession>A0AAU7V3H4</accession>